<dbReference type="PANTHER" id="PTHR33202:SF8">
    <property type="entry name" value="PEROXIDE-RESPONSIVE REPRESSOR PERR"/>
    <property type="match status" value="1"/>
</dbReference>
<evidence type="ECO:0000256" key="4">
    <source>
        <dbReference type="ARBA" id="ARBA00023015"/>
    </source>
</evidence>
<dbReference type="EMBL" id="AZFF01000003">
    <property type="protein sequence ID" value="KRL56559.1"/>
    <property type="molecule type" value="Genomic_DNA"/>
</dbReference>
<dbReference type="eggNOG" id="COG0735">
    <property type="taxonomic scope" value="Bacteria"/>
</dbReference>
<proteinExistence type="inferred from homology"/>
<reference evidence="8 9" key="1">
    <citation type="journal article" date="2015" name="Genome Announc.">
        <title>Expanding the biotechnology potential of lactobacilli through comparative genomics of 213 strains and associated genera.</title>
        <authorList>
            <person name="Sun Z."/>
            <person name="Harris H.M."/>
            <person name="McCann A."/>
            <person name="Guo C."/>
            <person name="Argimon S."/>
            <person name="Zhang W."/>
            <person name="Yang X."/>
            <person name="Jeffery I.B."/>
            <person name="Cooney J.C."/>
            <person name="Kagawa T.F."/>
            <person name="Liu W."/>
            <person name="Song Y."/>
            <person name="Salvetti E."/>
            <person name="Wrobel A."/>
            <person name="Rasinkangas P."/>
            <person name="Parkhill J."/>
            <person name="Rea M.C."/>
            <person name="O'Sullivan O."/>
            <person name="Ritari J."/>
            <person name="Douillard F.P."/>
            <person name="Paul Ross R."/>
            <person name="Yang R."/>
            <person name="Briner A.E."/>
            <person name="Felis G.E."/>
            <person name="de Vos W.M."/>
            <person name="Barrangou R."/>
            <person name="Klaenhammer T.R."/>
            <person name="Caufield P.W."/>
            <person name="Cui Y."/>
            <person name="Zhang H."/>
            <person name="O'Toole P.W."/>
        </authorList>
    </citation>
    <scope>NUCLEOTIDE SEQUENCE [LARGE SCALE GENOMIC DNA]</scope>
    <source>
        <strain evidence="8 9">DSM 15814</strain>
    </source>
</reference>
<keyword evidence="2" id="KW-0678">Repressor</keyword>
<evidence type="ECO:0000256" key="5">
    <source>
        <dbReference type="ARBA" id="ARBA00023125"/>
    </source>
</evidence>
<dbReference type="InterPro" id="IPR002481">
    <property type="entry name" value="FUR"/>
</dbReference>
<evidence type="ECO:0000313" key="8">
    <source>
        <dbReference type="EMBL" id="KRL56559.1"/>
    </source>
</evidence>
<dbReference type="PATRIC" id="fig|1114972.6.peg.1679"/>
<evidence type="ECO:0000256" key="3">
    <source>
        <dbReference type="ARBA" id="ARBA00022833"/>
    </source>
</evidence>
<feature type="binding site" evidence="7">
    <location>
        <position position="138"/>
    </location>
    <ligand>
        <name>Zn(2+)</name>
        <dbReference type="ChEBI" id="CHEBI:29105"/>
    </ligand>
</feature>
<keyword evidence="6" id="KW-0804">Transcription</keyword>
<comment type="similarity">
    <text evidence="1">Belongs to the Fur family.</text>
</comment>
<keyword evidence="3 7" id="KW-0862">Zinc</keyword>
<organism evidence="8 9">
    <name type="scientific">Furfurilactobacillus rossiae DSM 15814</name>
    <dbReference type="NCBI Taxonomy" id="1114972"/>
    <lineage>
        <taxon>Bacteria</taxon>
        <taxon>Bacillati</taxon>
        <taxon>Bacillota</taxon>
        <taxon>Bacilli</taxon>
        <taxon>Lactobacillales</taxon>
        <taxon>Lactobacillaceae</taxon>
        <taxon>Furfurilactobacillus</taxon>
    </lineage>
</organism>
<keyword evidence="9" id="KW-1185">Reference proteome</keyword>
<dbReference type="Gene3D" id="1.10.10.10">
    <property type="entry name" value="Winged helix-like DNA-binding domain superfamily/Winged helix DNA-binding domain"/>
    <property type="match status" value="1"/>
</dbReference>
<comment type="cofactor">
    <cofactor evidence="7">
        <name>Zn(2+)</name>
        <dbReference type="ChEBI" id="CHEBI:29105"/>
    </cofactor>
    <text evidence="7">Binds 1 zinc ion per subunit.</text>
</comment>
<dbReference type="Pfam" id="PF01475">
    <property type="entry name" value="FUR"/>
    <property type="match status" value="1"/>
</dbReference>
<comment type="caution">
    <text evidence="8">The sequence shown here is derived from an EMBL/GenBank/DDBJ whole genome shotgun (WGS) entry which is preliminary data.</text>
</comment>
<keyword evidence="5" id="KW-0238">DNA-binding</keyword>
<dbReference type="GO" id="GO:0000976">
    <property type="term" value="F:transcription cis-regulatory region binding"/>
    <property type="evidence" value="ECO:0007669"/>
    <property type="project" value="TreeGrafter"/>
</dbReference>
<dbReference type="CDD" id="cd07153">
    <property type="entry name" value="Fur_like"/>
    <property type="match status" value="1"/>
</dbReference>
<dbReference type="InterPro" id="IPR036390">
    <property type="entry name" value="WH_DNA-bd_sf"/>
</dbReference>
<evidence type="ECO:0000256" key="6">
    <source>
        <dbReference type="ARBA" id="ARBA00023163"/>
    </source>
</evidence>
<keyword evidence="7" id="KW-0479">Metal-binding</keyword>
<dbReference type="SUPFAM" id="SSF46785">
    <property type="entry name" value="Winged helix' DNA-binding domain"/>
    <property type="match status" value="1"/>
</dbReference>
<protein>
    <submittedName>
        <fullName evidence="8">Ferric uptake regulator</fullName>
    </submittedName>
</protein>
<gene>
    <name evidence="8" type="ORF">FD35_GL001653</name>
</gene>
<dbReference type="STRING" id="1114972.FD35_GL001653"/>
<feature type="binding site" evidence="7">
    <location>
        <position position="98"/>
    </location>
    <ligand>
        <name>Zn(2+)</name>
        <dbReference type="ChEBI" id="CHEBI:29105"/>
    </ligand>
</feature>
<dbReference type="Gene3D" id="3.30.1490.190">
    <property type="match status" value="1"/>
</dbReference>
<evidence type="ECO:0000256" key="2">
    <source>
        <dbReference type="ARBA" id="ARBA00022491"/>
    </source>
</evidence>
<dbReference type="GO" id="GO:1900376">
    <property type="term" value="P:regulation of secondary metabolite biosynthetic process"/>
    <property type="evidence" value="ECO:0007669"/>
    <property type="project" value="TreeGrafter"/>
</dbReference>
<evidence type="ECO:0000256" key="1">
    <source>
        <dbReference type="ARBA" id="ARBA00007957"/>
    </source>
</evidence>
<keyword evidence="4" id="KW-0805">Transcription regulation</keyword>
<dbReference type="GO" id="GO:0008270">
    <property type="term" value="F:zinc ion binding"/>
    <property type="evidence" value="ECO:0007669"/>
    <property type="project" value="TreeGrafter"/>
</dbReference>
<dbReference type="Proteomes" id="UP000051999">
    <property type="component" value="Unassembled WGS sequence"/>
</dbReference>
<dbReference type="PANTHER" id="PTHR33202">
    <property type="entry name" value="ZINC UPTAKE REGULATION PROTEIN"/>
    <property type="match status" value="1"/>
</dbReference>
<accession>A0A0R1RI84</accession>
<feature type="binding site" evidence="7">
    <location>
        <position position="141"/>
    </location>
    <ligand>
        <name>Zn(2+)</name>
        <dbReference type="ChEBI" id="CHEBI:29105"/>
    </ligand>
</feature>
<dbReference type="InterPro" id="IPR036388">
    <property type="entry name" value="WH-like_DNA-bd_sf"/>
</dbReference>
<evidence type="ECO:0000256" key="7">
    <source>
        <dbReference type="PIRSR" id="PIRSR602481-1"/>
    </source>
</evidence>
<feature type="binding site" evidence="7">
    <location>
        <position position="101"/>
    </location>
    <ligand>
        <name>Zn(2+)</name>
        <dbReference type="ChEBI" id="CHEBI:29105"/>
    </ligand>
</feature>
<evidence type="ECO:0000313" key="9">
    <source>
        <dbReference type="Proteomes" id="UP000051999"/>
    </source>
</evidence>
<name>A0A0R1RI84_9LACO</name>
<dbReference type="GO" id="GO:0045892">
    <property type="term" value="P:negative regulation of DNA-templated transcription"/>
    <property type="evidence" value="ECO:0007669"/>
    <property type="project" value="TreeGrafter"/>
</dbReference>
<dbReference type="InterPro" id="IPR043135">
    <property type="entry name" value="Fur_C"/>
</dbReference>
<sequence>MPIAQVIDEAAVKVLKDKHLRVTPQRQIVLHYLMTHHNHPDVGTMFDELKPVHQGLSLATIYNTLNTLVETGIVIELENGDAGTHYDYFGRPHFHAVCQNCGKITDIFYDDFANLESAAVKQSGYMITEDHIELYGYCPDCQRKLGLTPDVK</sequence>
<dbReference type="AlphaFoldDB" id="A0A0R1RI84"/>
<dbReference type="GO" id="GO:0003700">
    <property type="term" value="F:DNA-binding transcription factor activity"/>
    <property type="evidence" value="ECO:0007669"/>
    <property type="project" value="InterPro"/>
</dbReference>